<dbReference type="InterPro" id="IPR036412">
    <property type="entry name" value="HAD-like_sf"/>
</dbReference>
<dbReference type="NCBIfam" id="TIGR01509">
    <property type="entry name" value="HAD-SF-IA-v3"/>
    <property type="match status" value="1"/>
</dbReference>
<dbReference type="InterPro" id="IPR050155">
    <property type="entry name" value="HAD-like_hydrolase_sf"/>
</dbReference>
<dbReference type="Proteomes" id="UP000320239">
    <property type="component" value="Unassembled WGS sequence"/>
</dbReference>
<dbReference type="GO" id="GO:0008967">
    <property type="term" value="F:phosphoglycolate phosphatase activity"/>
    <property type="evidence" value="ECO:0007669"/>
    <property type="project" value="TreeGrafter"/>
</dbReference>
<dbReference type="SFLD" id="SFLDS00003">
    <property type="entry name" value="Haloacid_Dehalogenase"/>
    <property type="match status" value="1"/>
</dbReference>
<comment type="caution">
    <text evidence="1">The sequence shown here is derived from an EMBL/GenBank/DDBJ whole genome shotgun (WGS) entry which is preliminary data.</text>
</comment>
<dbReference type="InterPro" id="IPR023214">
    <property type="entry name" value="HAD_sf"/>
</dbReference>
<dbReference type="AlphaFoldDB" id="A0A561WBD6"/>
<dbReference type="GO" id="GO:0006281">
    <property type="term" value="P:DNA repair"/>
    <property type="evidence" value="ECO:0007669"/>
    <property type="project" value="TreeGrafter"/>
</dbReference>
<organism evidence="1 2">
    <name type="scientific">Actinoplanes teichomyceticus</name>
    <dbReference type="NCBI Taxonomy" id="1867"/>
    <lineage>
        <taxon>Bacteria</taxon>
        <taxon>Bacillati</taxon>
        <taxon>Actinomycetota</taxon>
        <taxon>Actinomycetes</taxon>
        <taxon>Micromonosporales</taxon>
        <taxon>Micromonosporaceae</taxon>
        <taxon>Actinoplanes</taxon>
    </lineage>
</organism>
<dbReference type="GO" id="GO:0005829">
    <property type="term" value="C:cytosol"/>
    <property type="evidence" value="ECO:0007669"/>
    <property type="project" value="TreeGrafter"/>
</dbReference>
<keyword evidence="2" id="KW-1185">Reference proteome</keyword>
<dbReference type="CDD" id="cd07505">
    <property type="entry name" value="HAD_BPGM-like"/>
    <property type="match status" value="1"/>
</dbReference>
<dbReference type="PANTHER" id="PTHR43434:SF1">
    <property type="entry name" value="PHOSPHOGLYCOLATE PHOSPHATASE"/>
    <property type="match status" value="1"/>
</dbReference>
<keyword evidence="1" id="KW-0378">Hydrolase</keyword>
<dbReference type="SUPFAM" id="SSF56784">
    <property type="entry name" value="HAD-like"/>
    <property type="match status" value="1"/>
</dbReference>
<protein>
    <submittedName>
        <fullName evidence="1">HAD superfamily hydrolase (TIGR01509 family)</fullName>
    </submittedName>
</protein>
<reference evidence="1 2" key="1">
    <citation type="submission" date="2019-06" db="EMBL/GenBank/DDBJ databases">
        <title>Sequencing the genomes of 1000 actinobacteria strains.</title>
        <authorList>
            <person name="Klenk H.-P."/>
        </authorList>
    </citation>
    <scope>NUCLEOTIDE SEQUENCE [LARGE SCALE GENOMIC DNA]</scope>
    <source>
        <strain evidence="1 2">DSM 43866</strain>
    </source>
</reference>
<dbReference type="Gene3D" id="1.10.150.240">
    <property type="entry name" value="Putative phosphatase, domain 2"/>
    <property type="match status" value="1"/>
</dbReference>
<dbReference type="InterPro" id="IPR023198">
    <property type="entry name" value="PGP-like_dom2"/>
</dbReference>
<sequence length="273" mass="28684">MAGRAFADDPRVLLLDADGSLFPSEEPAFVASADVTNRFLASLGVRQTYTAEQLLATTTGKNFRTTAIDLAIAHGVAVEPALHPGRRPGRDGAGRPALTAATLDDWVAQEKRIVSDHLGRVLRPDPAVRQPLHQLAERYPLAAVSSSALSRLDACFRATGLAELIPAHRRYSAEDSLPRPTSKPDPAIYRHAAGQLGVAPGQALAVEDSLPGAQSAVAAGIRTVGNVTFVAPRERDARARALLETGASTVIHSWAQLAAALLGEPVGTRHAAG</sequence>
<evidence type="ECO:0000313" key="2">
    <source>
        <dbReference type="Proteomes" id="UP000320239"/>
    </source>
</evidence>
<dbReference type="Gene3D" id="3.40.50.1000">
    <property type="entry name" value="HAD superfamily/HAD-like"/>
    <property type="match status" value="1"/>
</dbReference>
<dbReference type="Pfam" id="PF00702">
    <property type="entry name" value="Hydrolase"/>
    <property type="match status" value="1"/>
</dbReference>
<dbReference type="PANTHER" id="PTHR43434">
    <property type="entry name" value="PHOSPHOGLYCOLATE PHOSPHATASE"/>
    <property type="match status" value="1"/>
</dbReference>
<proteinExistence type="predicted"/>
<dbReference type="EMBL" id="VIWY01000003">
    <property type="protein sequence ID" value="TWG21155.1"/>
    <property type="molecule type" value="Genomic_DNA"/>
</dbReference>
<evidence type="ECO:0000313" key="1">
    <source>
        <dbReference type="EMBL" id="TWG21155.1"/>
    </source>
</evidence>
<dbReference type="SFLD" id="SFLDG01129">
    <property type="entry name" value="C1.5:_HAD__Beta-PGM__Phosphata"/>
    <property type="match status" value="1"/>
</dbReference>
<dbReference type="InterPro" id="IPR006439">
    <property type="entry name" value="HAD-SF_hydro_IA"/>
</dbReference>
<gene>
    <name evidence="1" type="ORF">FHX34_103685</name>
</gene>
<dbReference type="RefSeq" id="WP_122979820.1">
    <property type="nucleotide sequence ID" value="NZ_BOMX01000116.1"/>
</dbReference>
<accession>A0A561WBD6</accession>
<name>A0A561WBD6_ACTTI</name>
<dbReference type="OrthoDB" id="4102947at2"/>